<organism evidence="2 3">
    <name type="scientific">Bartonella apihabitans</name>
    <dbReference type="NCBI Taxonomy" id="2750929"/>
    <lineage>
        <taxon>Bacteria</taxon>
        <taxon>Pseudomonadati</taxon>
        <taxon>Pseudomonadota</taxon>
        <taxon>Alphaproteobacteria</taxon>
        <taxon>Hyphomicrobiales</taxon>
        <taxon>Bartonellaceae</taxon>
        <taxon>Bartonella</taxon>
    </lineage>
</organism>
<keyword evidence="1" id="KW-0472">Membrane</keyword>
<evidence type="ECO:0000256" key="1">
    <source>
        <dbReference type="SAM" id="Phobius"/>
    </source>
</evidence>
<sequence>MININIQWIMGAIFIGLFYACLAVLMLVVMIVFHFRMVNNRKQMIKLREKFETFLDSLEEGKISSKQKKKFSTRQLMRLVPYFRAIPDKKKHQLAIEYFIQTGLVKVLAKKMRFSLRSKRVQIIETLALFPDKTAQQVLHDGLKDVSQKVRLASAIALMENDAPWWLYDVVSSLPNSKTNVSKYLRPDVENESRVEKLTNVASLTIMPPLMRCDAINILAQNAGFETLSLAMTQKINIASNNDLSSSKEYREPIFKIPEDDKADDRYNETVSLNDEEIDIEQFNKVFANLLDDDALPVLYAAGKALLKTGDRGHEILEHTRQNGSPRAKRVAAFFLRSEKIE</sequence>
<proteinExistence type="predicted"/>
<reference evidence="2 3" key="1">
    <citation type="submission" date="2016-11" db="EMBL/GenBank/DDBJ databases">
        <title>Comparative genomics of Bartonella apis.</title>
        <authorList>
            <person name="Engel P."/>
        </authorList>
    </citation>
    <scope>NUCLEOTIDE SEQUENCE [LARGE SCALE GENOMIC DNA]</scope>
    <source>
        <strain evidence="2 3">BBC0178</strain>
    </source>
</reference>
<gene>
    <name evidence="2" type="ORF">BBC0178_003790</name>
</gene>
<name>A0A1U9M8R4_9HYPH</name>
<keyword evidence="3" id="KW-1185">Reference proteome</keyword>
<dbReference type="RefSeq" id="WP_078039009.1">
    <property type="nucleotide sequence ID" value="NZ_CP015820.1"/>
</dbReference>
<keyword evidence="1" id="KW-0812">Transmembrane</keyword>
<dbReference type="Proteomes" id="UP000189660">
    <property type="component" value="Chromosome"/>
</dbReference>
<evidence type="ECO:0000313" key="3">
    <source>
        <dbReference type="Proteomes" id="UP000189660"/>
    </source>
</evidence>
<evidence type="ECO:0008006" key="4">
    <source>
        <dbReference type="Google" id="ProtNLM"/>
    </source>
</evidence>
<dbReference type="EMBL" id="CP015820">
    <property type="protein sequence ID" value="AQT41882.1"/>
    <property type="molecule type" value="Genomic_DNA"/>
</dbReference>
<accession>A0A1U9M8R4</accession>
<dbReference type="KEGG" id="bapa:BBC0178_003790"/>
<evidence type="ECO:0000313" key="2">
    <source>
        <dbReference type="EMBL" id="AQT41882.1"/>
    </source>
</evidence>
<protein>
    <recommendedName>
        <fullName evidence="4">HEAT repeat-containing protein</fullName>
    </recommendedName>
</protein>
<keyword evidence="1" id="KW-1133">Transmembrane helix</keyword>
<dbReference type="AlphaFoldDB" id="A0A1U9M8R4"/>
<feature type="transmembrane region" description="Helical" evidence="1">
    <location>
        <begin position="6"/>
        <end position="35"/>
    </location>
</feature>